<evidence type="ECO:0000256" key="5">
    <source>
        <dbReference type="ARBA" id="ARBA00022692"/>
    </source>
</evidence>
<dbReference type="Pfam" id="PF00482">
    <property type="entry name" value="T2SSF"/>
    <property type="match status" value="2"/>
</dbReference>
<evidence type="ECO:0000313" key="11">
    <source>
        <dbReference type="Proteomes" id="UP000230052"/>
    </source>
</evidence>
<feature type="transmembrane region" description="Helical" evidence="8">
    <location>
        <begin position="171"/>
        <end position="195"/>
    </location>
</feature>
<evidence type="ECO:0000256" key="8">
    <source>
        <dbReference type="SAM" id="Phobius"/>
    </source>
</evidence>
<protein>
    <submittedName>
        <fullName evidence="10">Type II secretion system F family protein</fullName>
    </submittedName>
</protein>
<keyword evidence="4" id="KW-0997">Cell inner membrane</keyword>
<dbReference type="InterPro" id="IPR003004">
    <property type="entry name" value="GspF/PilC"/>
</dbReference>
<comment type="subcellular location">
    <subcellularLocation>
        <location evidence="1">Cell inner membrane</location>
        <topology evidence="1">Multi-pass membrane protein</topology>
    </subcellularLocation>
</comment>
<reference evidence="10 11" key="1">
    <citation type="submission" date="2017-09" db="EMBL/GenBank/DDBJ databases">
        <title>Depth-based differentiation of microbial function through sediment-hosted aquifers and enrichment of novel symbionts in the deep terrestrial subsurface.</title>
        <authorList>
            <person name="Probst A.J."/>
            <person name="Ladd B."/>
            <person name="Jarett J.K."/>
            <person name="Geller-Mcgrath D.E."/>
            <person name="Sieber C.M."/>
            <person name="Emerson J.B."/>
            <person name="Anantharaman K."/>
            <person name="Thomas B.C."/>
            <person name="Malmstrom R."/>
            <person name="Stieglmeier M."/>
            <person name="Klingl A."/>
            <person name="Woyke T."/>
            <person name="Ryan C.M."/>
            <person name="Banfield J.F."/>
        </authorList>
    </citation>
    <scope>NUCLEOTIDE SEQUENCE [LARGE SCALE GENOMIC DNA]</scope>
    <source>
        <strain evidence="10">CG07_land_8_20_14_0_80_42_15</strain>
    </source>
</reference>
<dbReference type="InterPro" id="IPR042094">
    <property type="entry name" value="T2SS_GspF_sf"/>
</dbReference>
<evidence type="ECO:0000256" key="6">
    <source>
        <dbReference type="ARBA" id="ARBA00022989"/>
    </source>
</evidence>
<proteinExistence type="inferred from homology"/>
<dbReference type="AlphaFoldDB" id="A0A2J0KSV3"/>
<comment type="similarity">
    <text evidence="2">Belongs to the GSP F family.</text>
</comment>
<dbReference type="PRINTS" id="PR00812">
    <property type="entry name" value="BCTERIALGSPF"/>
</dbReference>
<keyword evidence="7 8" id="KW-0472">Membrane</keyword>
<dbReference type="PANTHER" id="PTHR30012:SF4">
    <property type="entry name" value="MSHA BIOGENESIS PROTEIN MSHG"/>
    <property type="match status" value="1"/>
</dbReference>
<evidence type="ECO:0000256" key="3">
    <source>
        <dbReference type="ARBA" id="ARBA00022475"/>
    </source>
</evidence>
<dbReference type="GO" id="GO:0005886">
    <property type="term" value="C:plasma membrane"/>
    <property type="evidence" value="ECO:0007669"/>
    <property type="project" value="UniProtKB-SubCell"/>
</dbReference>
<evidence type="ECO:0000259" key="9">
    <source>
        <dbReference type="Pfam" id="PF00482"/>
    </source>
</evidence>
<dbReference type="GO" id="GO:0015628">
    <property type="term" value="P:protein secretion by the type II secretion system"/>
    <property type="evidence" value="ECO:0007669"/>
    <property type="project" value="TreeGrafter"/>
</dbReference>
<feature type="domain" description="Type II secretion system protein GspF" evidence="9">
    <location>
        <begin position="69"/>
        <end position="192"/>
    </location>
</feature>
<feature type="transmembrane region" description="Helical" evidence="8">
    <location>
        <begin position="215"/>
        <end position="237"/>
    </location>
</feature>
<accession>A0A2J0KSV3</accession>
<name>A0A2J0KSV3_9BACT</name>
<feature type="transmembrane region" description="Helical" evidence="8">
    <location>
        <begin position="375"/>
        <end position="396"/>
    </location>
</feature>
<sequence length="403" mass="45040">MAIFEYKARDKFGKQAIGIIEADNAELAGSKLKQMNYVPISIKEKIREIGLDKFIMRFKRVRFSDLNMFTMQLVTLQKSGLPLLTSLSAIRDQSSSDILKATIESIIKDIEAGSHFSDALAKHPRVFNGLYVSMVKAGEVSGTLDEILSRLAILGEHEEETRAKIMTATRYPLMVVTALLVAFMILTTFIIPRFASLFSQFNVELPLPTRVLIGIHYAIINFWWLILTVIGAFVFGFSRFVKTEIGRFWWDGLKLKIPVFGPLFTKITMSRFARITGTLTKSGVPILQILDLVSRSIGNVVIARAINIIKVSVNEGKGMSEPMKMCGMFPPIVVQMVASGEATGKVDELLLYVSDYYDSQTDHTVKNLTTLIEPVLILALGCGVLFMALGIFLPMWNMMSLFK</sequence>
<evidence type="ECO:0000256" key="7">
    <source>
        <dbReference type="ARBA" id="ARBA00023136"/>
    </source>
</evidence>
<evidence type="ECO:0000313" key="10">
    <source>
        <dbReference type="EMBL" id="PIU40869.1"/>
    </source>
</evidence>
<keyword evidence="3" id="KW-1003">Cell membrane</keyword>
<comment type="caution">
    <text evidence="10">The sequence shown here is derived from an EMBL/GenBank/DDBJ whole genome shotgun (WGS) entry which is preliminary data.</text>
</comment>
<keyword evidence="5 8" id="KW-0812">Transmembrane</keyword>
<evidence type="ECO:0000256" key="4">
    <source>
        <dbReference type="ARBA" id="ARBA00022519"/>
    </source>
</evidence>
<dbReference type="Gene3D" id="1.20.81.30">
    <property type="entry name" value="Type II secretion system (T2SS), domain F"/>
    <property type="match status" value="2"/>
</dbReference>
<evidence type="ECO:0000256" key="1">
    <source>
        <dbReference type="ARBA" id="ARBA00004429"/>
    </source>
</evidence>
<evidence type="ECO:0000256" key="2">
    <source>
        <dbReference type="ARBA" id="ARBA00005745"/>
    </source>
</evidence>
<keyword evidence="6 8" id="KW-1133">Transmembrane helix</keyword>
<dbReference type="EMBL" id="PEWV01000075">
    <property type="protein sequence ID" value="PIU40869.1"/>
    <property type="molecule type" value="Genomic_DNA"/>
</dbReference>
<organism evidence="10 11">
    <name type="scientific">Candidatus Aquitaenariimonas noxiae</name>
    <dbReference type="NCBI Taxonomy" id="1974741"/>
    <lineage>
        <taxon>Bacteria</taxon>
        <taxon>Pseudomonadati</taxon>
        <taxon>Candidatus Omnitrophota</taxon>
        <taxon>Candidatus Aquitaenariimonas</taxon>
    </lineage>
</organism>
<feature type="domain" description="Type II secretion system protein GspF" evidence="9">
    <location>
        <begin position="272"/>
        <end position="394"/>
    </location>
</feature>
<dbReference type="PANTHER" id="PTHR30012">
    <property type="entry name" value="GENERAL SECRETION PATHWAY PROTEIN"/>
    <property type="match status" value="1"/>
</dbReference>
<dbReference type="Proteomes" id="UP000230052">
    <property type="component" value="Unassembled WGS sequence"/>
</dbReference>
<gene>
    <name evidence="10" type="ORF">COS99_08160</name>
</gene>
<dbReference type="FunFam" id="1.20.81.30:FF:000001">
    <property type="entry name" value="Type II secretion system protein F"/>
    <property type="match status" value="2"/>
</dbReference>
<dbReference type="InterPro" id="IPR018076">
    <property type="entry name" value="T2SS_GspF_dom"/>
</dbReference>